<name>A0A1X6YDJ5_9RHOB</name>
<reference evidence="2 3" key="1">
    <citation type="submission" date="2017-03" db="EMBL/GenBank/DDBJ databases">
        <authorList>
            <person name="Afonso C.L."/>
            <person name="Miller P.J."/>
            <person name="Scott M.A."/>
            <person name="Spackman E."/>
            <person name="Goraichik I."/>
            <person name="Dimitrov K.M."/>
            <person name="Suarez D.L."/>
            <person name="Swayne D.E."/>
        </authorList>
    </citation>
    <scope>NUCLEOTIDE SEQUENCE [LARGE SCALE GENOMIC DNA]</scope>
    <source>
        <strain evidence="2 3">CECT 7450</strain>
    </source>
</reference>
<dbReference type="RefSeq" id="WP_085804154.1">
    <property type="nucleotide sequence ID" value="NZ_FWFX01000002.1"/>
</dbReference>
<proteinExistence type="predicted"/>
<dbReference type="AlphaFoldDB" id="A0A1X6YDJ5"/>
<keyword evidence="3" id="KW-1185">Reference proteome</keyword>
<dbReference type="Proteomes" id="UP000193061">
    <property type="component" value="Unassembled WGS sequence"/>
</dbReference>
<dbReference type="OrthoDB" id="7728331at2"/>
<dbReference type="EMBL" id="FWFX01000002">
    <property type="protein sequence ID" value="SLN18038.1"/>
    <property type="molecule type" value="Genomic_DNA"/>
</dbReference>
<gene>
    <name evidence="2" type="ORF">ROA7450_00563</name>
</gene>
<feature type="transmembrane region" description="Helical" evidence="1">
    <location>
        <begin position="12"/>
        <end position="37"/>
    </location>
</feature>
<evidence type="ECO:0000256" key="1">
    <source>
        <dbReference type="SAM" id="Phobius"/>
    </source>
</evidence>
<organism evidence="2 3">
    <name type="scientific">Roseovarius albus</name>
    <dbReference type="NCBI Taxonomy" id="1247867"/>
    <lineage>
        <taxon>Bacteria</taxon>
        <taxon>Pseudomonadati</taxon>
        <taxon>Pseudomonadota</taxon>
        <taxon>Alphaproteobacteria</taxon>
        <taxon>Rhodobacterales</taxon>
        <taxon>Roseobacteraceae</taxon>
        <taxon>Roseovarius</taxon>
    </lineage>
</organism>
<evidence type="ECO:0000313" key="3">
    <source>
        <dbReference type="Proteomes" id="UP000193061"/>
    </source>
</evidence>
<keyword evidence="1" id="KW-0472">Membrane</keyword>
<protein>
    <submittedName>
        <fullName evidence="2">Uncharacterized protein</fullName>
    </submittedName>
</protein>
<sequence>MKIKHDTPDLLIAGETPWFIAIMLLFFTLIFVGIGMLVVSEGIWAGLIFVIVGGGLGIGAMGVFVERLQVILDAQAKTLTMRSRTLFQYKEDVIPLENVIRAATESSLSGSHSDDFDKPRQRVSRLVFVLHDGAGTGSTVIQPMTSVMSSGGAAGNVTREINEWLKAHRGVDALLDPEPS</sequence>
<keyword evidence="1" id="KW-1133">Transmembrane helix</keyword>
<keyword evidence="1" id="KW-0812">Transmembrane</keyword>
<accession>A0A1X6YDJ5</accession>
<feature type="transmembrane region" description="Helical" evidence="1">
    <location>
        <begin position="43"/>
        <end position="65"/>
    </location>
</feature>
<evidence type="ECO:0000313" key="2">
    <source>
        <dbReference type="EMBL" id="SLN18038.1"/>
    </source>
</evidence>